<dbReference type="PANTHER" id="PTHR47797">
    <property type="entry name" value="DEHYDROGENASE, PUTATIVE (AFU_ORTHOLOGUE AFUA_8G05805)-RELATED"/>
    <property type="match status" value="1"/>
</dbReference>
<feature type="transmembrane region" description="Helical" evidence="8">
    <location>
        <begin position="66"/>
        <end position="90"/>
    </location>
</feature>
<organism evidence="10 11">
    <name type="scientific">Nothophoma quercina</name>
    <dbReference type="NCBI Taxonomy" id="749835"/>
    <lineage>
        <taxon>Eukaryota</taxon>
        <taxon>Fungi</taxon>
        <taxon>Dikarya</taxon>
        <taxon>Ascomycota</taxon>
        <taxon>Pezizomycotina</taxon>
        <taxon>Dothideomycetes</taxon>
        <taxon>Pleosporomycetidae</taxon>
        <taxon>Pleosporales</taxon>
        <taxon>Pleosporineae</taxon>
        <taxon>Didymellaceae</taxon>
        <taxon>Nothophoma</taxon>
    </lineage>
</organism>
<feature type="region of interest" description="Disordered" evidence="7">
    <location>
        <begin position="244"/>
        <end position="265"/>
    </location>
</feature>
<dbReference type="CDD" id="cd08760">
    <property type="entry name" value="Cyt_b561_FRRS1_like"/>
    <property type="match status" value="1"/>
</dbReference>
<sequence>MTAPRKVSRTSLLSAPATTVSAQYGPGGRYGPGGSDNFGSGSNNGGSGNGRGGPSQSWIDSRQKVIIAHGILASLAFVILFPVGSILIRLGSFRGAWLVHGLFQLFTYLVYTAAVGIGIWLAQQAPTQVGLLSQYHPIIGLILFALLFFQPIMGYIHHLRFKKHQGRTVWSYGHLWLGRIAITLGMINGGLGLLLAYDAPLGFAPSRGQVIAYGIVAAIMWVLYVTAAIVGELRRSIAGKRIDDEAGKGSPASSIAPEGHKERYA</sequence>
<feature type="transmembrane region" description="Helical" evidence="8">
    <location>
        <begin position="209"/>
        <end position="231"/>
    </location>
</feature>
<reference evidence="10 11" key="1">
    <citation type="submission" date="2024-02" db="EMBL/GenBank/DDBJ databases">
        <title>De novo assembly and annotation of 12 fungi associated with fruit tree decline syndrome in Ontario, Canada.</title>
        <authorList>
            <person name="Sulman M."/>
            <person name="Ellouze W."/>
            <person name="Ilyukhin E."/>
        </authorList>
    </citation>
    <scope>NUCLEOTIDE SEQUENCE [LARGE SCALE GENOMIC DNA]</scope>
    <source>
        <strain evidence="10 11">M97-236</strain>
    </source>
</reference>
<evidence type="ECO:0000256" key="8">
    <source>
        <dbReference type="SAM" id="Phobius"/>
    </source>
</evidence>
<keyword evidence="3 8" id="KW-0812">Transmembrane</keyword>
<dbReference type="PANTHER" id="PTHR47797:SF1">
    <property type="entry name" value="CYTOCHROME B561 DOMAIN-CONTAINING PROTEIN-RELATED"/>
    <property type="match status" value="1"/>
</dbReference>
<keyword evidence="11" id="KW-1185">Reference proteome</keyword>
<feature type="transmembrane region" description="Helical" evidence="8">
    <location>
        <begin position="102"/>
        <end position="123"/>
    </location>
</feature>
<evidence type="ECO:0000259" key="9">
    <source>
        <dbReference type="PROSITE" id="PS50939"/>
    </source>
</evidence>
<name>A0ABR3R1D6_9PLEO</name>
<evidence type="ECO:0000256" key="2">
    <source>
        <dbReference type="ARBA" id="ARBA00022448"/>
    </source>
</evidence>
<comment type="caution">
    <text evidence="10">The sequence shown here is derived from an EMBL/GenBank/DDBJ whole genome shotgun (WGS) entry which is preliminary data.</text>
</comment>
<feature type="region of interest" description="Disordered" evidence="7">
    <location>
        <begin position="32"/>
        <end position="56"/>
    </location>
</feature>
<evidence type="ECO:0000313" key="10">
    <source>
        <dbReference type="EMBL" id="KAL1598241.1"/>
    </source>
</evidence>
<evidence type="ECO:0000256" key="1">
    <source>
        <dbReference type="ARBA" id="ARBA00004370"/>
    </source>
</evidence>
<dbReference type="Gene3D" id="1.20.120.1770">
    <property type="match status" value="1"/>
</dbReference>
<keyword evidence="6 8" id="KW-0472">Membrane</keyword>
<evidence type="ECO:0000256" key="4">
    <source>
        <dbReference type="ARBA" id="ARBA00022982"/>
    </source>
</evidence>
<evidence type="ECO:0000256" key="5">
    <source>
        <dbReference type="ARBA" id="ARBA00022989"/>
    </source>
</evidence>
<keyword evidence="2" id="KW-0813">Transport</keyword>
<keyword evidence="5 8" id="KW-1133">Transmembrane helix</keyword>
<comment type="subcellular location">
    <subcellularLocation>
        <location evidence="1">Membrane</location>
    </subcellularLocation>
</comment>
<feature type="transmembrane region" description="Helical" evidence="8">
    <location>
        <begin position="176"/>
        <end position="197"/>
    </location>
</feature>
<dbReference type="PROSITE" id="PS50939">
    <property type="entry name" value="CYTOCHROME_B561"/>
    <property type="match status" value="1"/>
</dbReference>
<proteinExistence type="predicted"/>
<gene>
    <name evidence="10" type="ORF">SLS59_006925</name>
</gene>
<dbReference type="EMBL" id="JAKIXB020000023">
    <property type="protein sequence ID" value="KAL1598241.1"/>
    <property type="molecule type" value="Genomic_DNA"/>
</dbReference>
<protein>
    <recommendedName>
        <fullName evidence="9">Cytochrome b561 domain-containing protein</fullName>
    </recommendedName>
</protein>
<evidence type="ECO:0000256" key="3">
    <source>
        <dbReference type="ARBA" id="ARBA00022692"/>
    </source>
</evidence>
<evidence type="ECO:0000313" key="11">
    <source>
        <dbReference type="Proteomes" id="UP001521222"/>
    </source>
</evidence>
<evidence type="ECO:0000256" key="7">
    <source>
        <dbReference type="SAM" id="MobiDB-lite"/>
    </source>
</evidence>
<dbReference type="InterPro" id="IPR006593">
    <property type="entry name" value="Cyt_b561/ferric_Rdtase_TM"/>
</dbReference>
<feature type="compositionally biased region" description="Gly residues" evidence="7">
    <location>
        <begin position="32"/>
        <end position="53"/>
    </location>
</feature>
<feature type="transmembrane region" description="Helical" evidence="8">
    <location>
        <begin position="135"/>
        <end position="156"/>
    </location>
</feature>
<dbReference type="Proteomes" id="UP001521222">
    <property type="component" value="Unassembled WGS sequence"/>
</dbReference>
<evidence type="ECO:0000256" key="6">
    <source>
        <dbReference type="ARBA" id="ARBA00023136"/>
    </source>
</evidence>
<accession>A0ABR3R1D6</accession>
<dbReference type="SMART" id="SM00665">
    <property type="entry name" value="B561"/>
    <property type="match status" value="1"/>
</dbReference>
<feature type="domain" description="Cytochrome b561" evidence="9">
    <location>
        <begin position="31"/>
        <end position="230"/>
    </location>
</feature>
<keyword evidence="4" id="KW-0249">Electron transport</keyword>